<dbReference type="EMBL" id="KX906370">
    <property type="protein sequence ID" value="ASK38197.1"/>
    <property type="molecule type" value="Genomic_DNA"/>
</dbReference>
<dbReference type="RefSeq" id="WP_088901300.1">
    <property type="nucleotide sequence ID" value="NZ_JAJNEG010000019.1"/>
</dbReference>
<proteinExistence type="predicted"/>
<dbReference type="AlphaFoldDB" id="A0A220SWZ0"/>
<organism evidence="3">
    <name type="scientific">Halorubrum lacusprofundi</name>
    <dbReference type="NCBI Taxonomy" id="2247"/>
    <lineage>
        <taxon>Archaea</taxon>
        <taxon>Methanobacteriati</taxon>
        <taxon>Methanobacteriota</taxon>
        <taxon>Stenosarchaea group</taxon>
        <taxon>Halobacteria</taxon>
        <taxon>Halobacteriales</taxon>
        <taxon>Haloferacaceae</taxon>
        <taxon>Halorubrum</taxon>
    </lineage>
</organism>
<protein>
    <recommendedName>
        <fullName evidence="2">DNA-binding phage zinc finger domain-containing protein</fullName>
    </recommendedName>
</protein>
<feature type="region of interest" description="Disordered" evidence="1">
    <location>
        <begin position="173"/>
        <end position="194"/>
    </location>
</feature>
<reference evidence="3" key="1">
    <citation type="submission" date="2016-09" db="EMBL/GenBank/DDBJ databases">
        <title>A plasmid goes viral.</title>
        <authorList>
            <person name="Erdmann S."/>
            <person name="Tschitschko B."/>
            <person name="Cavicchioli R."/>
        </authorList>
    </citation>
    <scope>NUCLEOTIDE SEQUENCE</scope>
    <source>
        <strain evidence="3">HLS1</strain>
        <plasmid evidence="3">pR1SE2</plasmid>
    </source>
</reference>
<dbReference type="OrthoDB" id="319575at2157"/>
<evidence type="ECO:0000313" key="3">
    <source>
        <dbReference type="EMBL" id="ASK38197.1"/>
    </source>
</evidence>
<feature type="domain" description="DNA-binding phage zinc finger" evidence="2">
    <location>
        <begin position="127"/>
        <end position="167"/>
    </location>
</feature>
<dbReference type="InterPro" id="IPR056911">
    <property type="entry name" value="Phage_Znf_bind_put"/>
</dbReference>
<geneLocation type="plasmid" evidence="3">
    <name>pR1SE2</name>
</geneLocation>
<dbReference type="Pfam" id="PF24623">
    <property type="entry name" value="Phage_zn_bind_8"/>
    <property type="match status" value="1"/>
</dbReference>
<evidence type="ECO:0000256" key="1">
    <source>
        <dbReference type="SAM" id="MobiDB-lite"/>
    </source>
</evidence>
<keyword evidence="3" id="KW-0614">Plasmid</keyword>
<name>A0A220SWZ0_9EURY</name>
<evidence type="ECO:0000259" key="2">
    <source>
        <dbReference type="Pfam" id="PF24623"/>
    </source>
</evidence>
<sequence>MSDRVLTYECHVGDAAHDVPGPDVRILKTGDGGFIVACGCGPESVDDAEESPHPITDHLVNIYAEDPSPAQWLTLEGAADGWYDTTAWDSPEGFEGVNGQRRARFREQIREIADTNDRNERGGATERDRVARGVACPDCGAGAGAKCQRPSGHTVRKSHAERVEAAVEAGIIADDTGGSSVEESTEQADIGGWA</sequence>
<accession>A0A220SWZ0</accession>